<keyword evidence="2" id="KW-1185">Reference proteome</keyword>
<organism evidence="1 2">
    <name type="scientific">Pseudoalteromonas distincta</name>
    <dbReference type="NCBI Taxonomy" id="77608"/>
    <lineage>
        <taxon>Bacteria</taxon>
        <taxon>Pseudomonadati</taxon>
        <taxon>Pseudomonadota</taxon>
        <taxon>Gammaproteobacteria</taxon>
        <taxon>Alteromonadales</taxon>
        <taxon>Pseudoalteromonadaceae</taxon>
        <taxon>Pseudoalteromonas</taxon>
    </lineage>
</organism>
<comment type="caution">
    <text evidence="1">The sequence shown here is derived from an EMBL/GenBank/DDBJ whole genome shotgun (WGS) entry which is preliminary data.</text>
</comment>
<evidence type="ECO:0000313" key="1">
    <source>
        <dbReference type="EMBL" id="MDP4482825.1"/>
    </source>
</evidence>
<protein>
    <submittedName>
        <fullName evidence="1">Uncharacterized protein</fullName>
    </submittedName>
</protein>
<sequence length="324" mass="37086">MQITLEDCNDLQVENGVVILNDSTLFLRQKNKAQKQFDYMLGNIKLSKSSIENFQENMASNISFTTANNCKYHHIIFPTKAMAYIADFSNLGLSIYPIVKDEHLTYKVYYPNAASLKKDYYVKDGNHCSCIGYFSIVEPVLNKLGYSFQDIVFQFVTTNRLGDLGRMIGAQPIKRKYISGAIGHENIQSFSNLAALKGNTGEFRIKINNDAVYKERLLLFGDSFFVGCLTILSALFEEVIYVRKPYVDQDFSNKLKPDVILTGNAERYLANVPDSRDDKPYFLSLINPTVDMSKLSPEDTEAINMVFLPRNSQRYKTWKKKFFE</sequence>
<dbReference type="Proteomes" id="UP001242314">
    <property type="component" value="Unassembled WGS sequence"/>
</dbReference>
<name>A0ABT9GAD4_9GAMM</name>
<evidence type="ECO:0000313" key="2">
    <source>
        <dbReference type="Proteomes" id="UP001242314"/>
    </source>
</evidence>
<dbReference type="RefSeq" id="WP_039485604.1">
    <property type="nucleotide sequence ID" value="NZ_JASGWX010000001.1"/>
</dbReference>
<gene>
    <name evidence="1" type="ORF">QDH73_02035</name>
</gene>
<proteinExistence type="predicted"/>
<reference evidence="1 2" key="1">
    <citation type="submission" date="2023-04" db="EMBL/GenBank/DDBJ databases">
        <title>Novel Pseudoalteromonas species isolated from Pacific coral.</title>
        <authorList>
            <person name="Videau P."/>
            <person name="Shlafstein M.D."/>
            <person name="Oline D.K."/>
            <person name="Strangman W.K."/>
            <person name="Hahnke R.L."/>
            <person name="Saw J.H."/>
            <person name="Ushijima B."/>
        </authorList>
    </citation>
    <scope>NUCLEOTIDE SEQUENCE [LARGE SCALE GENOMIC DNA]</scope>
    <source>
        <strain evidence="1 2">LMG 14908</strain>
    </source>
</reference>
<dbReference type="EMBL" id="JASGWX010000001">
    <property type="protein sequence ID" value="MDP4482825.1"/>
    <property type="molecule type" value="Genomic_DNA"/>
</dbReference>
<accession>A0ABT9GAD4</accession>